<organism evidence="1 2">
    <name type="scientific">Racocetra persica</name>
    <dbReference type="NCBI Taxonomy" id="160502"/>
    <lineage>
        <taxon>Eukaryota</taxon>
        <taxon>Fungi</taxon>
        <taxon>Fungi incertae sedis</taxon>
        <taxon>Mucoromycota</taxon>
        <taxon>Glomeromycotina</taxon>
        <taxon>Glomeromycetes</taxon>
        <taxon>Diversisporales</taxon>
        <taxon>Gigasporaceae</taxon>
        <taxon>Racocetra</taxon>
    </lineage>
</organism>
<keyword evidence="2" id="KW-1185">Reference proteome</keyword>
<proteinExistence type="predicted"/>
<gene>
    <name evidence="1" type="ORF">RPERSI_LOCUS14253</name>
</gene>
<comment type="caution">
    <text evidence="1">The sequence shown here is derived from an EMBL/GenBank/DDBJ whole genome shotgun (WGS) entry which is preliminary data.</text>
</comment>
<sequence length="44" mass="4993">MTNEDIVDGYKFFLGIEDLPSSYLIAVAIRDPDKYNLLACRLAQ</sequence>
<name>A0ACA9QGE9_9GLOM</name>
<evidence type="ECO:0000313" key="2">
    <source>
        <dbReference type="Proteomes" id="UP000789920"/>
    </source>
</evidence>
<reference evidence="1" key="1">
    <citation type="submission" date="2021-06" db="EMBL/GenBank/DDBJ databases">
        <authorList>
            <person name="Kallberg Y."/>
            <person name="Tangrot J."/>
            <person name="Rosling A."/>
        </authorList>
    </citation>
    <scope>NUCLEOTIDE SEQUENCE</scope>
    <source>
        <strain evidence="1">MA461A</strain>
    </source>
</reference>
<dbReference type="EMBL" id="CAJVQC010032666">
    <property type="protein sequence ID" value="CAG8751704.1"/>
    <property type="molecule type" value="Genomic_DNA"/>
</dbReference>
<protein>
    <submittedName>
        <fullName evidence="1">17890_t:CDS:1</fullName>
    </submittedName>
</protein>
<evidence type="ECO:0000313" key="1">
    <source>
        <dbReference type="EMBL" id="CAG8751704.1"/>
    </source>
</evidence>
<dbReference type="Proteomes" id="UP000789920">
    <property type="component" value="Unassembled WGS sequence"/>
</dbReference>
<accession>A0ACA9QGE9</accession>
<feature type="non-terminal residue" evidence="1">
    <location>
        <position position="44"/>
    </location>
</feature>